<evidence type="ECO:0000256" key="6">
    <source>
        <dbReference type="SAM" id="MobiDB-lite"/>
    </source>
</evidence>
<evidence type="ECO:0000256" key="2">
    <source>
        <dbReference type="ARBA" id="ARBA00022475"/>
    </source>
</evidence>
<evidence type="ECO:0000256" key="4">
    <source>
        <dbReference type="ARBA" id="ARBA00022989"/>
    </source>
</evidence>
<name>A0AA35RC21_GEOBA</name>
<organism evidence="8 9">
    <name type="scientific">Geodia barretti</name>
    <name type="common">Barrett's horny sponge</name>
    <dbReference type="NCBI Taxonomy" id="519541"/>
    <lineage>
        <taxon>Eukaryota</taxon>
        <taxon>Metazoa</taxon>
        <taxon>Porifera</taxon>
        <taxon>Demospongiae</taxon>
        <taxon>Heteroscleromorpha</taxon>
        <taxon>Tetractinellida</taxon>
        <taxon>Astrophorina</taxon>
        <taxon>Geodiidae</taxon>
        <taxon>Geodia</taxon>
    </lineage>
</organism>
<protein>
    <recommendedName>
        <fullName evidence="10">Flippase-like domain-containing protein</fullName>
    </recommendedName>
</protein>
<evidence type="ECO:0000256" key="7">
    <source>
        <dbReference type="SAM" id="Phobius"/>
    </source>
</evidence>
<dbReference type="PANTHER" id="PTHR39087:SF2">
    <property type="entry name" value="UPF0104 MEMBRANE PROTEIN MJ1595"/>
    <property type="match status" value="1"/>
</dbReference>
<keyword evidence="4 7" id="KW-1133">Transmembrane helix</keyword>
<dbReference type="GO" id="GO:0005886">
    <property type="term" value="C:plasma membrane"/>
    <property type="evidence" value="ECO:0007669"/>
    <property type="project" value="UniProtKB-SubCell"/>
</dbReference>
<sequence length="239" mass="24766">MVAVTAPWLLLLGEFDWTAGVSQTTAIALAVAVVIIFGGFLVVFTLLATWKGFSGVVERMLAFLPGKLGVVGLRFFASFVSALAILNSPRKHLALVALSAPIWFCEFLVYLLVSYSFDLGSHFESAGVYLLAVALLTATSNLATGIPSAIGGIGPFEVVAQQTLVALGVGVGVAVDYALVVHLVALWLPVNVVGLAILWKQNLNLRQLTSAPDTEPGDQSASDPSEGSPAANSSPAGGG</sequence>
<dbReference type="PANTHER" id="PTHR39087">
    <property type="entry name" value="UPF0104 MEMBRANE PROTEIN MJ1595"/>
    <property type="match status" value="1"/>
</dbReference>
<feature type="transmembrane region" description="Helical" evidence="7">
    <location>
        <begin position="177"/>
        <end position="199"/>
    </location>
</feature>
<keyword evidence="9" id="KW-1185">Reference proteome</keyword>
<dbReference type="AlphaFoldDB" id="A0AA35RC21"/>
<feature type="region of interest" description="Disordered" evidence="6">
    <location>
        <begin position="209"/>
        <end position="239"/>
    </location>
</feature>
<dbReference type="Proteomes" id="UP001174909">
    <property type="component" value="Unassembled WGS sequence"/>
</dbReference>
<accession>A0AA35RC21</accession>
<keyword evidence="3 7" id="KW-0812">Transmembrane</keyword>
<comment type="caution">
    <text evidence="8">The sequence shown here is derived from an EMBL/GenBank/DDBJ whole genome shotgun (WGS) entry which is preliminary data.</text>
</comment>
<evidence type="ECO:0008006" key="10">
    <source>
        <dbReference type="Google" id="ProtNLM"/>
    </source>
</evidence>
<keyword evidence="2" id="KW-1003">Cell membrane</keyword>
<feature type="transmembrane region" description="Helical" evidence="7">
    <location>
        <begin position="92"/>
        <end position="115"/>
    </location>
</feature>
<dbReference type="InterPro" id="IPR022791">
    <property type="entry name" value="L-PG_synthase/AglD"/>
</dbReference>
<reference evidence="8" key="1">
    <citation type="submission" date="2023-03" db="EMBL/GenBank/DDBJ databases">
        <authorList>
            <person name="Steffen K."/>
            <person name="Cardenas P."/>
        </authorList>
    </citation>
    <scope>NUCLEOTIDE SEQUENCE</scope>
</reference>
<evidence type="ECO:0000313" key="9">
    <source>
        <dbReference type="Proteomes" id="UP001174909"/>
    </source>
</evidence>
<feature type="transmembrane region" description="Helical" evidence="7">
    <location>
        <begin position="127"/>
        <end position="150"/>
    </location>
</feature>
<keyword evidence="5 7" id="KW-0472">Membrane</keyword>
<evidence type="ECO:0000256" key="3">
    <source>
        <dbReference type="ARBA" id="ARBA00022692"/>
    </source>
</evidence>
<feature type="transmembrane region" description="Helical" evidence="7">
    <location>
        <begin position="68"/>
        <end position="86"/>
    </location>
</feature>
<dbReference type="EMBL" id="CASHTH010000843">
    <property type="protein sequence ID" value="CAI8008434.1"/>
    <property type="molecule type" value="Genomic_DNA"/>
</dbReference>
<dbReference type="Pfam" id="PF03706">
    <property type="entry name" value="LPG_synthase_TM"/>
    <property type="match status" value="1"/>
</dbReference>
<gene>
    <name evidence="8" type="ORF">GBAR_LOCUS5775</name>
</gene>
<comment type="subcellular location">
    <subcellularLocation>
        <location evidence="1">Cell membrane</location>
        <topology evidence="1">Multi-pass membrane protein</topology>
    </subcellularLocation>
</comment>
<evidence type="ECO:0000313" key="8">
    <source>
        <dbReference type="EMBL" id="CAI8008434.1"/>
    </source>
</evidence>
<evidence type="ECO:0000256" key="1">
    <source>
        <dbReference type="ARBA" id="ARBA00004651"/>
    </source>
</evidence>
<evidence type="ECO:0000256" key="5">
    <source>
        <dbReference type="ARBA" id="ARBA00023136"/>
    </source>
</evidence>
<feature type="transmembrane region" description="Helical" evidence="7">
    <location>
        <begin position="26"/>
        <end position="47"/>
    </location>
</feature>
<proteinExistence type="predicted"/>